<protein>
    <submittedName>
        <fullName evidence="1">Uncharacterized protein</fullName>
    </submittedName>
</protein>
<evidence type="ECO:0000313" key="1">
    <source>
        <dbReference type="EMBL" id="KAF2185379.1"/>
    </source>
</evidence>
<gene>
    <name evidence="1" type="ORF">K469DRAFT_476679</name>
</gene>
<dbReference type="OrthoDB" id="3791002at2759"/>
<feature type="non-terminal residue" evidence="1">
    <location>
        <position position="215"/>
    </location>
</feature>
<reference evidence="1" key="1">
    <citation type="journal article" date="2020" name="Stud. Mycol.">
        <title>101 Dothideomycetes genomes: a test case for predicting lifestyles and emergence of pathogens.</title>
        <authorList>
            <person name="Haridas S."/>
            <person name="Albert R."/>
            <person name="Binder M."/>
            <person name="Bloem J."/>
            <person name="Labutti K."/>
            <person name="Salamov A."/>
            <person name="Andreopoulos B."/>
            <person name="Baker S."/>
            <person name="Barry K."/>
            <person name="Bills G."/>
            <person name="Bluhm B."/>
            <person name="Cannon C."/>
            <person name="Castanera R."/>
            <person name="Culley D."/>
            <person name="Daum C."/>
            <person name="Ezra D."/>
            <person name="Gonzalez J."/>
            <person name="Henrissat B."/>
            <person name="Kuo A."/>
            <person name="Liang C."/>
            <person name="Lipzen A."/>
            <person name="Lutzoni F."/>
            <person name="Magnuson J."/>
            <person name="Mondo S."/>
            <person name="Nolan M."/>
            <person name="Ohm R."/>
            <person name="Pangilinan J."/>
            <person name="Park H.-J."/>
            <person name="Ramirez L."/>
            <person name="Alfaro M."/>
            <person name="Sun H."/>
            <person name="Tritt A."/>
            <person name="Yoshinaga Y."/>
            <person name="Zwiers L.-H."/>
            <person name="Turgeon B."/>
            <person name="Goodwin S."/>
            <person name="Spatafora J."/>
            <person name="Crous P."/>
            <person name="Grigoriev I."/>
        </authorList>
    </citation>
    <scope>NUCLEOTIDE SEQUENCE</scope>
    <source>
        <strain evidence="1">CBS 207.26</strain>
    </source>
</reference>
<proteinExistence type="predicted"/>
<sequence>LTDILIPYETRSTLIQYLSAYDTAKLNLSLNYILDDSEQQRYINPIRDLIWDVSDMRDLEQEGMKLILFGNDVLALEQRLRNTRQYLKVHKHTQRLQIYLIGIFPIREKTDESLSRMVRFSLGGKPNNHRIIKDQLQLQMLKQKVDEDDWDSNENFLMAFGAPTNLFVEEEKGFWYEIPEVPDSTVNLKVYVPTFFDRKCGDIHIPFLDIPKISG</sequence>
<organism evidence="1 2">
    <name type="scientific">Zopfia rhizophila CBS 207.26</name>
    <dbReference type="NCBI Taxonomy" id="1314779"/>
    <lineage>
        <taxon>Eukaryota</taxon>
        <taxon>Fungi</taxon>
        <taxon>Dikarya</taxon>
        <taxon>Ascomycota</taxon>
        <taxon>Pezizomycotina</taxon>
        <taxon>Dothideomycetes</taxon>
        <taxon>Dothideomycetes incertae sedis</taxon>
        <taxon>Zopfiaceae</taxon>
        <taxon>Zopfia</taxon>
    </lineage>
</organism>
<dbReference type="Proteomes" id="UP000800200">
    <property type="component" value="Unassembled WGS sequence"/>
</dbReference>
<evidence type="ECO:0000313" key="2">
    <source>
        <dbReference type="Proteomes" id="UP000800200"/>
    </source>
</evidence>
<name>A0A6A6E442_9PEZI</name>
<dbReference type="AlphaFoldDB" id="A0A6A6E442"/>
<accession>A0A6A6E442</accession>
<keyword evidence="2" id="KW-1185">Reference proteome</keyword>
<feature type="non-terminal residue" evidence="1">
    <location>
        <position position="1"/>
    </location>
</feature>
<dbReference type="EMBL" id="ML994634">
    <property type="protein sequence ID" value="KAF2185379.1"/>
    <property type="molecule type" value="Genomic_DNA"/>
</dbReference>